<protein>
    <recommendedName>
        <fullName evidence="2">tRNA (guanine(46)-N(7))-methyltransferase</fullName>
        <ecNumber evidence="2">2.1.1.33</ecNumber>
    </recommendedName>
</protein>
<dbReference type="GO" id="GO:0043527">
    <property type="term" value="C:tRNA methyltransferase complex"/>
    <property type="evidence" value="ECO:0007669"/>
    <property type="project" value="TreeGrafter"/>
</dbReference>
<dbReference type="EMBL" id="CAFBLP010000013">
    <property type="protein sequence ID" value="CAB4869757.1"/>
    <property type="molecule type" value="Genomic_DNA"/>
</dbReference>
<evidence type="ECO:0000256" key="7">
    <source>
        <dbReference type="SAM" id="MobiDB-lite"/>
    </source>
</evidence>
<dbReference type="PROSITE" id="PS51625">
    <property type="entry name" value="SAM_MT_TRMB"/>
    <property type="match status" value="1"/>
</dbReference>
<keyword evidence="4" id="KW-0808">Transferase</keyword>
<keyword evidence="5" id="KW-0949">S-adenosyl-L-methionine</keyword>
<dbReference type="Pfam" id="PF02390">
    <property type="entry name" value="Methyltransf_4"/>
    <property type="match status" value="1"/>
</dbReference>
<evidence type="ECO:0000256" key="5">
    <source>
        <dbReference type="ARBA" id="ARBA00022691"/>
    </source>
</evidence>
<dbReference type="EC" id="2.1.1.33" evidence="2"/>
<evidence type="ECO:0000256" key="3">
    <source>
        <dbReference type="ARBA" id="ARBA00022603"/>
    </source>
</evidence>
<dbReference type="PANTHER" id="PTHR23417:SF14">
    <property type="entry name" value="PENTACOTRIPEPTIDE-REPEAT REGION OF PRORP DOMAIN-CONTAINING PROTEIN"/>
    <property type="match status" value="1"/>
</dbReference>
<organism evidence="8">
    <name type="scientific">freshwater metagenome</name>
    <dbReference type="NCBI Taxonomy" id="449393"/>
    <lineage>
        <taxon>unclassified sequences</taxon>
        <taxon>metagenomes</taxon>
        <taxon>ecological metagenomes</taxon>
    </lineage>
</organism>
<dbReference type="Gene3D" id="3.40.50.150">
    <property type="entry name" value="Vaccinia Virus protein VP39"/>
    <property type="match status" value="1"/>
</dbReference>
<dbReference type="GO" id="GO:0008176">
    <property type="term" value="F:tRNA (guanine(46)-N7)-methyltransferase activity"/>
    <property type="evidence" value="ECO:0007669"/>
    <property type="project" value="UniProtKB-EC"/>
</dbReference>
<comment type="catalytic activity">
    <reaction evidence="1">
        <text>guanosine(46) in tRNA + S-adenosyl-L-methionine = N(7)-methylguanosine(46) in tRNA + S-adenosyl-L-homocysteine</text>
        <dbReference type="Rhea" id="RHEA:42708"/>
        <dbReference type="Rhea" id="RHEA-COMP:10188"/>
        <dbReference type="Rhea" id="RHEA-COMP:10189"/>
        <dbReference type="ChEBI" id="CHEBI:57856"/>
        <dbReference type="ChEBI" id="CHEBI:59789"/>
        <dbReference type="ChEBI" id="CHEBI:74269"/>
        <dbReference type="ChEBI" id="CHEBI:74480"/>
        <dbReference type="EC" id="2.1.1.33"/>
    </reaction>
</comment>
<sequence>MTRPPDQWPVGGSYTFGGRQGRMSPTRQRAFDVLVPRYLLTPHDAGSLAATPISDAGLKRLIVEIGCGKGEATAAMAPGEPDALVIACEPNEATIAHLAWLLDAGDVTNVRLWIGDAFDLLAVLEPHTIAEVRIWFPDPWPKPRHAHKRLFTPLRLGLIVDALAVGARLRLATDDLAYAAEALAAIDAEPRLRGAVVPRPGHRPVTTFEARGLRAGHPAVDIVAVREH</sequence>
<keyword evidence="3" id="KW-0489">Methyltransferase</keyword>
<gene>
    <name evidence="8" type="ORF">UFOPK3376_00749</name>
</gene>
<reference evidence="8" key="1">
    <citation type="submission" date="2020-05" db="EMBL/GenBank/DDBJ databases">
        <authorList>
            <person name="Chiriac C."/>
            <person name="Salcher M."/>
            <person name="Ghai R."/>
            <person name="Kavagutti S V."/>
        </authorList>
    </citation>
    <scope>NUCLEOTIDE SEQUENCE</scope>
</reference>
<keyword evidence="6" id="KW-0819">tRNA processing</keyword>
<dbReference type="InterPro" id="IPR029063">
    <property type="entry name" value="SAM-dependent_MTases_sf"/>
</dbReference>
<dbReference type="PANTHER" id="PTHR23417">
    <property type="entry name" value="3-DEOXY-D-MANNO-OCTULOSONIC-ACID TRANSFERASE/TRNA GUANINE-N 7 - -METHYLTRANSFERASE"/>
    <property type="match status" value="1"/>
</dbReference>
<dbReference type="HAMAP" id="MF_01057">
    <property type="entry name" value="tRNA_methyltr_TrmB"/>
    <property type="match status" value="1"/>
</dbReference>
<accession>A0A6J7DGK3</accession>
<evidence type="ECO:0000313" key="8">
    <source>
        <dbReference type="EMBL" id="CAB4869757.1"/>
    </source>
</evidence>
<name>A0A6J7DGK3_9ZZZZ</name>
<evidence type="ECO:0000256" key="6">
    <source>
        <dbReference type="ARBA" id="ARBA00022694"/>
    </source>
</evidence>
<evidence type="ECO:0000256" key="1">
    <source>
        <dbReference type="ARBA" id="ARBA00000142"/>
    </source>
</evidence>
<evidence type="ECO:0000256" key="2">
    <source>
        <dbReference type="ARBA" id="ARBA00011977"/>
    </source>
</evidence>
<feature type="region of interest" description="Disordered" evidence="7">
    <location>
        <begin position="1"/>
        <end position="23"/>
    </location>
</feature>
<proteinExistence type="inferred from homology"/>
<dbReference type="CDD" id="cd02440">
    <property type="entry name" value="AdoMet_MTases"/>
    <property type="match status" value="1"/>
</dbReference>
<dbReference type="InterPro" id="IPR055361">
    <property type="entry name" value="tRNA_methyltr_TrmB_bact"/>
</dbReference>
<dbReference type="SUPFAM" id="SSF53335">
    <property type="entry name" value="S-adenosyl-L-methionine-dependent methyltransferases"/>
    <property type="match status" value="1"/>
</dbReference>
<dbReference type="AlphaFoldDB" id="A0A6J7DGK3"/>
<evidence type="ECO:0000256" key="4">
    <source>
        <dbReference type="ARBA" id="ARBA00022679"/>
    </source>
</evidence>
<dbReference type="InterPro" id="IPR003358">
    <property type="entry name" value="tRNA_(Gua-N-7)_MeTrfase_Trmb"/>
</dbReference>